<organism evidence="1 2">
    <name type="scientific">Nicotiana tabacum</name>
    <name type="common">Common tobacco</name>
    <dbReference type="NCBI Taxonomy" id="4097"/>
    <lineage>
        <taxon>Eukaryota</taxon>
        <taxon>Viridiplantae</taxon>
        <taxon>Streptophyta</taxon>
        <taxon>Embryophyta</taxon>
        <taxon>Tracheophyta</taxon>
        <taxon>Spermatophyta</taxon>
        <taxon>Magnoliopsida</taxon>
        <taxon>eudicotyledons</taxon>
        <taxon>Gunneridae</taxon>
        <taxon>Pentapetalae</taxon>
        <taxon>asterids</taxon>
        <taxon>lamiids</taxon>
        <taxon>Solanales</taxon>
        <taxon>Solanaceae</taxon>
        <taxon>Nicotianoideae</taxon>
        <taxon>Nicotianeae</taxon>
        <taxon>Nicotiana</taxon>
    </lineage>
</organism>
<protein>
    <submittedName>
        <fullName evidence="2">ABC transporter B family member 11-like</fullName>
    </submittedName>
</protein>
<dbReference type="RefSeq" id="XP_075105124.1">
    <property type="nucleotide sequence ID" value="XM_075249023.1"/>
</dbReference>
<accession>A0AC58U709</accession>
<reference evidence="1" key="1">
    <citation type="journal article" date="2014" name="Nat. Commun.">
        <title>The tobacco genome sequence and its comparison with those of tomato and potato.</title>
        <authorList>
            <person name="Sierro N."/>
            <person name="Battey J.N."/>
            <person name="Ouadi S."/>
            <person name="Bakaher N."/>
            <person name="Bovet L."/>
            <person name="Willig A."/>
            <person name="Goepfert S."/>
            <person name="Peitsch M.C."/>
            <person name="Ivanov N.V."/>
        </authorList>
    </citation>
    <scope>NUCLEOTIDE SEQUENCE [LARGE SCALE GENOMIC DNA]</scope>
</reference>
<name>A0AC58U709_TOBAC</name>
<reference evidence="2" key="2">
    <citation type="submission" date="2025-08" db="UniProtKB">
        <authorList>
            <consortium name="RefSeq"/>
        </authorList>
    </citation>
    <scope>IDENTIFICATION</scope>
    <source>
        <tissue evidence="2">Leaf</tissue>
    </source>
</reference>
<keyword evidence="1" id="KW-1185">Reference proteome</keyword>
<evidence type="ECO:0000313" key="2">
    <source>
        <dbReference type="RefSeq" id="XP_075105124.1"/>
    </source>
</evidence>
<gene>
    <name evidence="2" type="primary">LOC107827059</name>
</gene>
<sequence length="1295" mass="139565">MAERNGLDGNTGLNGASSSSGSRASQTVADTNTGQQDSDKTKQSESTNTVPFYKLFSFADSTDKVLMIIGTIAAIGNGLSLPIMTILFGELTDSFGQNQNNKDVLRVVSRVSLKFVYLALGCGAAAFLQVAFWMISGERQAARIRSLYLKTILQQDIAFYDKETNTGEVVGRMSGDTVLIQDAMGEKVGKFVQLMATFIGGFVISFTKGWLLTLVMLSVIPLLVISGGVMSVILSKMASRGQDAYARAATVVEQTIGSIRTVASFTGEKQAVANYNKSLVKAYQSGANEGLASGLGLGSVFAIIYCSYALAIWFGARLILEKGYTGGQVLNVIIAVLTASMSLGQASPCMTAFAAGQAAAYKMFETIKRKPEIDAYDTNGKILDDIRGDIELNDVSFSYPARPDEQIFSGFSLFVSSGTTAALVGQSGSGKSTVISLIERFYDPQAGQVLIDGINLKDFQLKWIRGKIGLVSQEPVLFTASIKENIAYGKHNATAEEIKAAVELANAAKFIDKLPQGLDTMVGEHGTQLSGGQKQRIAIARAILKDPRILLLDEATSALDAESERVVQEALDRIMINRTTIIVAHRLSTIRNADMIAVIHRGKVVEKGTHHELLEDPQGAYSQLIRLQEVNKETEQSGLNERERLDKSMGSGRQSSKTMSLLRSVSRSSSGIGNSSRHSLSISYGLPTGVSVPETANADTETGIQEVSGKPLKVPIRRLAYLNKPEVPVIIIGAVAAIINGTLLPIFGILFSSAIKTFYEPPHQLRKDSKFWALMFVVLGAVTLIAFPTRTYLFSIAGCKLIRRIRSMCFEKVVRMEVGWFDESEHSSGMIGARLSADAAKVRALVGDSLAQMVQDSASAIAGLAIAFEASWQLALIILAMIPLIGLNGYVQIKFMKGFSADAKMMYEEASQVANDAVGGIRTVASFCAEEKVMEIYRRKCEGPLKAGIKQGLISGIGFGVSFALLFLVYATSFYAGAHLVQDGKITFSDVFRVFFALTMAAIGISQSSSLAPDSSKAKDAAASIFAILDRKSKIDPSDDSGMTLDTVKGDIELQHISFKYPTRPDVQIFRDLCLTIRSGKTVALVGESGCGKSTVVSLLQRFYDPDSGQVTLDGIEIQKFQVKWLRQQMGLVSQEPVLFNDTIRANIAYGKEGNATEAEIIAAAELANAHKFISGLQQGYDTTVGERGTQLSGGQKQRVAIARAIVKNPKILLLDEATSALDAESERLVQDALDRVMVNRTTVVVAHRLSTIKGADVIAVVKNGVIVEKGKHETLINIKDGFYASLVALHTRAS</sequence>
<dbReference type="Proteomes" id="UP000790787">
    <property type="component" value="Chromosome 3"/>
</dbReference>
<proteinExistence type="predicted"/>
<evidence type="ECO:0000313" key="1">
    <source>
        <dbReference type="Proteomes" id="UP000790787"/>
    </source>
</evidence>